<evidence type="ECO:0000259" key="8">
    <source>
        <dbReference type="PROSITE" id="PS50110"/>
    </source>
</evidence>
<dbReference type="Gene3D" id="1.10.8.60">
    <property type="match status" value="1"/>
</dbReference>
<dbReference type="Pfam" id="PF25601">
    <property type="entry name" value="AAA_lid_14"/>
    <property type="match status" value="1"/>
</dbReference>
<dbReference type="GO" id="GO:0043565">
    <property type="term" value="F:sequence-specific DNA binding"/>
    <property type="evidence" value="ECO:0007669"/>
    <property type="project" value="InterPro"/>
</dbReference>
<dbReference type="AlphaFoldDB" id="A0A518DV33"/>
<feature type="compositionally biased region" description="Low complexity" evidence="6">
    <location>
        <begin position="1"/>
        <end position="17"/>
    </location>
</feature>
<dbReference type="InterPro" id="IPR027417">
    <property type="entry name" value="P-loop_NTPase"/>
</dbReference>
<dbReference type="Gene3D" id="3.40.50.2300">
    <property type="match status" value="1"/>
</dbReference>
<dbReference type="InterPro" id="IPR011006">
    <property type="entry name" value="CheY-like_superfamily"/>
</dbReference>
<dbReference type="InterPro" id="IPR025943">
    <property type="entry name" value="Sigma_54_int_dom_ATP-bd_2"/>
</dbReference>
<dbReference type="GO" id="GO:0006355">
    <property type="term" value="P:regulation of DNA-templated transcription"/>
    <property type="evidence" value="ECO:0007669"/>
    <property type="project" value="InterPro"/>
</dbReference>
<gene>
    <name evidence="9" type="ORF">Pla8534_35100</name>
</gene>
<evidence type="ECO:0000313" key="10">
    <source>
        <dbReference type="Proteomes" id="UP000317648"/>
    </source>
</evidence>
<feature type="modified residue" description="4-aspartylphosphate" evidence="5">
    <location>
        <position position="72"/>
    </location>
</feature>
<keyword evidence="5" id="KW-0597">Phosphoprotein</keyword>
<dbReference type="KEGG" id="lcre:Pla8534_35100"/>
<evidence type="ECO:0000256" key="3">
    <source>
        <dbReference type="ARBA" id="ARBA00023015"/>
    </source>
</evidence>
<dbReference type="Gene3D" id="3.40.50.300">
    <property type="entry name" value="P-loop containing nucleotide triphosphate hydrolases"/>
    <property type="match status" value="1"/>
</dbReference>
<dbReference type="InterPro" id="IPR009057">
    <property type="entry name" value="Homeodomain-like_sf"/>
</dbReference>
<evidence type="ECO:0000259" key="7">
    <source>
        <dbReference type="PROSITE" id="PS50045"/>
    </source>
</evidence>
<dbReference type="InterPro" id="IPR003593">
    <property type="entry name" value="AAA+_ATPase"/>
</dbReference>
<dbReference type="SUPFAM" id="SSF52540">
    <property type="entry name" value="P-loop containing nucleoside triphosphate hydrolases"/>
    <property type="match status" value="1"/>
</dbReference>
<dbReference type="SMART" id="SM00448">
    <property type="entry name" value="REC"/>
    <property type="match status" value="1"/>
</dbReference>
<dbReference type="GO" id="GO:0005524">
    <property type="term" value="F:ATP binding"/>
    <property type="evidence" value="ECO:0007669"/>
    <property type="project" value="UniProtKB-KW"/>
</dbReference>
<dbReference type="SUPFAM" id="SSF52172">
    <property type="entry name" value="CheY-like"/>
    <property type="match status" value="1"/>
</dbReference>
<keyword evidence="1" id="KW-0547">Nucleotide-binding</keyword>
<dbReference type="InterPro" id="IPR002197">
    <property type="entry name" value="HTH_Fis"/>
</dbReference>
<dbReference type="SMART" id="SM00382">
    <property type="entry name" value="AAA"/>
    <property type="match status" value="1"/>
</dbReference>
<dbReference type="OrthoDB" id="9807827at2"/>
<dbReference type="GO" id="GO:0000160">
    <property type="term" value="P:phosphorelay signal transduction system"/>
    <property type="evidence" value="ECO:0007669"/>
    <property type="project" value="InterPro"/>
</dbReference>
<proteinExistence type="predicted"/>
<dbReference type="FunFam" id="3.40.50.300:FF:000006">
    <property type="entry name" value="DNA-binding transcriptional regulator NtrC"/>
    <property type="match status" value="1"/>
</dbReference>
<feature type="domain" description="Response regulatory" evidence="8">
    <location>
        <begin position="23"/>
        <end position="137"/>
    </location>
</feature>
<dbReference type="Pfam" id="PF02954">
    <property type="entry name" value="HTH_8"/>
    <property type="match status" value="1"/>
</dbReference>
<dbReference type="Pfam" id="PF00072">
    <property type="entry name" value="Response_reg"/>
    <property type="match status" value="1"/>
</dbReference>
<dbReference type="Proteomes" id="UP000317648">
    <property type="component" value="Chromosome"/>
</dbReference>
<feature type="region of interest" description="Disordered" evidence="6">
    <location>
        <begin position="1"/>
        <end position="21"/>
    </location>
</feature>
<dbReference type="InterPro" id="IPR002078">
    <property type="entry name" value="Sigma_54_int"/>
</dbReference>
<evidence type="ECO:0000256" key="1">
    <source>
        <dbReference type="ARBA" id="ARBA00022741"/>
    </source>
</evidence>
<organism evidence="9 10">
    <name type="scientific">Lignipirellula cremea</name>
    <dbReference type="NCBI Taxonomy" id="2528010"/>
    <lineage>
        <taxon>Bacteria</taxon>
        <taxon>Pseudomonadati</taxon>
        <taxon>Planctomycetota</taxon>
        <taxon>Planctomycetia</taxon>
        <taxon>Pirellulales</taxon>
        <taxon>Pirellulaceae</taxon>
        <taxon>Lignipirellula</taxon>
    </lineage>
</organism>
<dbReference type="RefSeq" id="WP_145054403.1">
    <property type="nucleotide sequence ID" value="NZ_CP036433.1"/>
</dbReference>
<feature type="domain" description="Sigma-54 factor interaction" evidence="7">
    <location>
        <begin position="162"/>
        <end position="391"/>
    </location>
</feature>
<keyword evidence="2" id="KW-0067">ATP-binding</keyword>
<dbReference type="PANTHER" id="PTHR32071">
    <property type="entry name" value="TRANSCRIPTIONAL REGULATORY PROTEIN"/>
    <property type="match status" value="1"/>
</dbReference>
<dbReference type="PROSITE" id="PS00676">
    <property type="entry name" value="SIGMA54_INTERACT_2"/>
    <property type="match status" value="1"/>
</dbReference>
<evidence type="ECO:0000313" key="9">
    <source>
        <dbReference type="EMBL" id="QDU95693.1"/>
    </source>
</evidence>
<accession>A0A518DV33</accession>
<dbReference type="SUPFAM" id="SSF46689">
    <property type="entry name" value="Homeodomain-like"/>
    <property type="match status" value="1"/>
</dbReference>
<dbReference type="Pfam" id="PF00158">
    <property type="entry name" value="Sigma54_activat"/>
    <property type="match status" value="1"/>
</dbReference>
<dbReference type="EMBL" id="CP036433">
    <property type="protein sequence ID" value="QDU95693.1"/>
    <property type="molecule type" value="Genomic_DNA"/>
</dbReference>
<evidence type="ECO:0000256" key="2">
    <source>
        <dbReference type="ARBA" id="ARBA00022840"/>
    </source>
</evidence>
<keyword evidence="4" id="KW-0804">Transcription</keyword>
<dbReference type="PROSITE" id="PS50110">
    <property type="entry name" value="RESPONSE_REGULATORY"/>
    <property type="match status" value="1"/>
</dbReference>
<dbReference type="InterPro" id="IPR058031">
    <property type="entry name" value="AAA_lid_NorR"/>
</dbReference>
<protein>
    <submittedName>
        <fullName evidence="9">DNA-binding transcriptional response regulator</fullName>
    </submittedName>
</protein>
<keyword evidence="10" id="KW-1185">Reference proteome</keyword>
<name>A0A518DV33_9BACT</name>
<keyword evidence="3" id="KW-0805">Transcription regulation</keyword>
<evidence type="ECO:0000256" key="6">
    <source>
        <dbReference type="SAM" id="MobiDB-lite"/>
    </source>
</evidence>
<dbReference type="Gene3D" id="1.10.10.60">
    <property type="entry name" value="Homeodomain-like"/>
    <property type="match status" value="1"/>
</dbReference>
<sequence length="479" mass="53019">MDETTPAATAADSADLPAGPPARILIVDNDRDHAEAIQETLDRAGYDTTLADSGPRGAKKIADDTYDLVITDLVMNDIDGMEILARARSLQTNCEVIVVTGHASVAIAVEAMQHGAYTFLEKPIATKQLRAVVAKAADKVRLKAEVLALNQRLDERYGFENIVSVSEKMTAVIDQVKRFADKDIGVLITGPTGAGKDLIAEAIHQNSPRKNKPFVALNCGAISSHLVESELFGHVKGAFTDAHADRVGKFEYANGGTLFLDEIGDMPLVTQIKLLRVLEEREITRIGANKPIKVNVRVLSATNVDLKKAIEENKFRKDLYYRLKGVSVDLPPLNDRRSDILPLAQRFSKLAAQTYDKTIRGISREVYDRLFSFDWDGNVRQLKSVVDAMVVLDDDGELNLDDLPPELADAPFETPVLEEGGDFLIGKTMDEIEAWAISETLKRSQGNREEAARILKIGARTLYRKLDKYRDEFPQYDLQ</sequence>
<reference evidence="9 10" key="1">
    <citation type="submission" date="2019-02" db="EMBL/GenBank/DDBJ databases">
        <title>Deep-cultivation of Planctomycetes and their phenomic and genomic characterization uncovers novel biology.</title>
        <authorList>
            <person name="Wiegand S."/>
            <person name="Jogler M."/>
            <person name="Boedeker C."/>
            <person name="Pinto D."/>
            <person name="Vollmers J."/>
            <person name="Rivas-Marin E."/>
            <person name="Kohn T."/>
            <person name="Peeters S.H."/>
            <person name="Heuer A."/>
            <person name="Rast P."/>
            <person name="Oberbeckmann S."/>
            <person name="Bunk B."/>
            <person name="Jeske O."/>
            <person name="Meyerdierks A."/>
            <person name="Storesund J.E."/>
            <person name="Kallscheuer N."/>
            <person name="Luecker S."/>
            <person name="Lage O.M."/>
            <person name="Pohl T."/>
            <person name="Merkel B.J."/>
            <person name="Hornburger P."/>
            <person name="Mueller R.-W."/>
            <person name="Bruemmer F."/>
            <person name="Labrenz M."/>
            <person name="Spormann A.M."/>
            <person name="Op den Camp H."/>
            <person name="Overmann J."/>
            <person name="Amann R."/>
            <person name="Jetten M.S.M."/>
            <person name="Mascher T."/>
            <person name="Medema M.H."/>
            <person name="Devos D.P."/>
            <person name="Kaster A.-K."/>
            <person name="Ovreas L."/>
            <person name="Rohde M."/>
            <person name="Galperin M.Y."/>
            <person name="Jogler C."/>
        </authorList>
    </citation>
    <scope>NUCLEOTIDE SEQUENCE [LARGE SCALE GENOMIC DNA]</scope>
    <source>
        <strain evidence="9 10">Pla85_3_4</strain>
    </source>
</reference>
<keyword evidence="9" id="KW-0238">DNA-binding</keyword>
<dbReference type="InterPro" id="IPR001789">
    <property type="entry name" value="Sig_transdc_resp-reg_receiver"/>
</dbReference>
<dbReference type="PANTHER" id="PTHR32071:SF57">
    <property type="entry name" value="C4-DICARBOXYLATE TRANSPORT TRANSCRIPTIONAL REGULATORY PROTEIN DCTD"/>
    <property type="match status" value="1"/>
</dbReference>
<dbReference type="PROSITE" id="PS50045">
    <property type="entry name" value="SIGMA54_INTERACT_4"/>
    <property type="match status" value="1"/>
</dbReference>
<dbReference type="CDD" id="cd00009">
    <property type="entry name" value="AAA"/>
    <property type="match status" value="1"/>
</dbReference>
<evidence type="ECO:0000256" key="5">
    <source>
        <dbReference type="PROSITE-ProRule" id="PRU00169"/>
    </source>
</evidence>
<evidence type="ECO:0000256" key="4">
    <source>
        <dbReference type="ARBA" id="ARBA00023163"/>
    </source>
</evidence>
<dbReference type="PRINTS" id="PR01590">
    <property type="entry name" value="HTHFIS"/>
</dbReference>